<name>A0ABR9XIK7_9SPHI</name>
<evidence type="ECO:0008006" key="4">
    <source>
        <dbReference type="Google" id="ProtNLM"/>
    </source>
</evidence>
<feature type="chain" id="PRO_5045365306" description="DUF4369 domain-containing protein" evidence="1">
    <location>
        <begin position="20"/>
        <end position="309"/>
    </location>
</feature>
<evidence type="ECO:0000256" key="1">
    <source>
        <dbReference type="SAM" id="SignalP"/>
    </source>
</evidence>
<gene>
    <name evidence="2" type="ORF">IRJ18_12680</name>
</gene>
<sequence>MRSLLLTSLCLLVYNVAQSQNTSRSFVIKLKNLEGETFIAEQQGLTQKHLSLSNGKYSGIINGPGYYTLANHSEVLNIYAEPGTNLTITKNTKNGVVSYNFAGNGSAENKFLARLNKAQQRYLPVNGDILTDKVNMIVPADFIKRLDQYKAISMQMLSGHDFSPGFIDLEKAYIDCKAHSYALQYFEDYGVNAEKKKIYLAKLTSGDPSLNTPEGKQAALDSVYTKELTFNDRKLIARRIYQGFDLNNEVLFKCSPLYSNFVIEEVSYLASTGGNTKISYARRRIDFIVQLIANPYIKQTLLNKYMRDL</sequence>
<keyword evidence="1" id="KW-0732">Signal</keyword>
<protein>
    <recommendedName>
        <fullName evidence="4">DUF4369 domain-containing protein</fullName>
    </recommendedName>
</protein>
<evidence type="ECO:0000313" key="2">
    <source>
        <dbReference type="EMBL" id="MBE9667218.1"/>
    </source>
</evidence>
<feature type="signal peptide" evidence="1">
    <location>
        <begin position="1"/>
        <end position="19"/>
    </location>
</feature>
<dbReference type="EMBL" id="JADFFM010000001">
    <property type="protein sequence ID" value="MBE9667218.1"/>
    <property type="molecule type" value="Genomic_DNA"/>
</dbReference>
<reference evidence="2 3" key="1">
    <citation type="submission" date="2020-10" db="EMBL/GenBank/DDBJ databases">
        <title>Mucilaginibacter mali sp. nov., isolated from rhizosphere soil of apple orchard.</title>
        <authorList>
            <person name="Lee J.-S."/>
            <person name="Kim H.S."/>
            <person name="Kim J.-S."/>
        </authorList>
    </citation>
    <scope>NUCLEOTIDE SEQUENCE [LARGE SCALE GENOMIC DNA]</scope>
    <source>
        <strain evidence="2 3">KCTC 23157</strain>
    </source>
</reference>
<comment type="caution">
    <text evidence="2">The sequence shown here is derived from an EMBL/GenBank/DDBJ whole genome shotgun (WGS) entry which is preliminary data.</text>
</comment>
<keyword evidence="3" id="KW-1185">Reference proteome</keyword>
<dbReference type="Proteomes" id="UP000632774">
    <property type="component" value="Unassembled WGS sequence"/>
</dbReference>
<proteinExistence type="predicted"/>
<organism evidence="2 3">
    <name type="scientific">Mucilaginibacter boryungensis</name>
    <dbReference type="NCBI Taxonomy" id="768480"/>
    <lineage>
        <taxon>Bacteria</taxon>
        <taxon>Pseudomonadati</taxon>
        <taxon>Bacteroidota</taxon>
        <taxon>Sphingobacteriia</taxon>
        <taxon>Sphingobacteriales</taxon>
        <taxon>Sphingobacteriaceae</taxon>
        <taxon>Mucilaginibacter</taxon>
    </lineage>
</organism>
<accession>A0ABR9XIK7</accession>
<evidence type="ECO:0000313" key="3">
    <source>
        <dbReference type="Proteomes" id="UP000632774"/>
    </source>
</evidence>
<dbReference type="RefSeq" id="WP_194106564.1">
    <property type="nucleotide sequence ID" value="NZ_JADFFM010000001.1"/>
</dbReference>